<dbReference type="EMBL" id="FOYZ01000003">
    <property type="protein sequence ID" value="SFR67542.1"/>
    <property type="molecule type" value="Genomic_DNA"/>
</dbReference>
<dbReference type="AlphaFoldDB" id="A0A1I6ILC5"/>
<accession>A0A1I6ILC5</accession>
<evidence type="ECO:0000313" key="1">
    <source>
        <dbReference type="EMBL" id="SFR67542.1"/>
    </source>
</evidence>
<organism evidence="1 2">
    <name type="scientific">Anaeromicropila populeti</name>
    <dbReference type="NCBI Taxonomy" id="37658"/>
    <lineage>
        <taxon>Bacteria</taxon>
        <taxon>Bacillati</taxon>
        <taxon>Bacillota</taxon>
        <taxon>Clostridia</taxon>
        <taxon>Lachnospirales</taxon>
        <taxon>Lachnospiraceae</taxon>
        <taxon>Anaeromicropila</taxon>
    </lineage>
</organism>
<dbReference type="Pfam" id="PF12685">
    <property type="entry name" value="SpoIIIAH"/>
    <property type="match status" value="1"/>
</dbReference>
<name>A0A1I6ILC5_9FIRM</name>
<dbReference type="OrthoDB" id="9789991at2"/>
<evidence type="ECO:0000313" key="2">
    <source>
        <dbReference type="Proteomes" id="UP000199659"/>
    </source>
</evidence>
<gene>
    <name evidence="1" type="ORF">SAMN05661086_00870</name>
</gene>
<dbReference type="Gene3D" id="1.10.287.4300">
    <property type="entry name" value="Stage III sporulation protein AH-like"/>
    <property type="match status" value="1"/>
</dbReference>
<sequence length="257" mass="27731">MRKILKKNQVIITALVLMVAVAGYLTFTQQNIGKDGNPNGGSGESLSKEASELLENDLYNDLSEEEAVDTDSEAVAETGEEVTDVVDTEGENEILDLSAEDIGEDALAEEDTEGVKVADEDAENPGEAVLVSNTISADYFNNAKIQREQVRSQNKETLNEIINNKNISDEQKQDAIDSMVNMTTIAEKESAAELLLQAKGFADVVISIGEDGADVLVNATNLTEQQMAQIEDIVKRKTGLPANNIVITPVGVTEETR</sequence>
<reference evidence="1 2" key="1">
    <citation type="submission" date="2016-10" db="EMBL/GenBank/DDBJ databases">
        <authorList>
            <person name="de Groot N.N."/>
        </authorList>
    </citation>
    <scope>NUCLEOTIDE SEQUENCE [LARGE SCALE GENOMIC DNA]</scope>
    <source>
        <strain evidence="1 2">743A</strain>
    </source>
</reference>
<dbReference type="InterPro" id="IPR024232">
    <property type="entry name" value="SpoIIIAH"/>
</dbReference>
<proteinExistence type="predicted"/>
<dbReference type="STRING" id="37658.SAMN05661086_00870"/>
<dbReference type="InterPro" id="IPR038503">
    <property type="entry name" value="SpoIIIAH_sf"/>
</dbReference>
<dbReference type="Proteomes" id="UP000199659">
    <property type="component" value="Unassembled WGS sequence"/>
</dbReference>
<dbReference type="RefSeq" id="WP_092559483.1">
    <property type="nucleotide sequence ID" value="NZ_FOYZ01000003.1"/>
</dbReference>
<protein>
    <submittedName>
        <fullName evidence="1">Stage III sporulation protein AH</fullName>
    </submittedName>
</protein>
<keyword evidence="2" id="KW-1185">Reference proteome</keyword>